<dbReference type="PROSITE" id="PS50102">
    <property type="entry name" value="RRM"/>
    <property type="match status" value="1"/>
</dbReference>
<dbReference type="InterPro" id="IPR003954">
    <property type="entry name" value="RRM_euk-type"/>
</dbReference>
<keyword evidence="1" id="KW-0694">RNA-binding</keyword>
<feature type="domain" description="RRM" evidence="3">
    <location>
        <begin position="1"/>
        <end position="79"/>
    </location>
</feature>
<dbReference type="AlphaFoldDB" id="A0A2Z4AEX1"/>
<organism evidence="4 5">
    <name type="scientific">Candidatus Moanibacter tarae</name>
    <dbReference type="NCBI Taxonomy" id="2200854"/>
    <lineage>
        <taxon>Bacteria</taxon>
        <taxon>Pseudomonadati</taxon>
        <taxon>Verrucomicrobiota</taxon>
        <taxon>Opitutia</taxon>
        <taxon>Puniceicoccales</taxon>
        <taxon>Puniceicoccales incertae sedis</taxon>
        <taxon>Candidatus Moanibacter</taxon>
    </lineage>
</organism>
<dbReference type="SUPFAM" id="SSF54928">
    <property type="entry name" value="RNA-binding domain, RBD"/>
    <property type="match status" value="1"/>
</dbReference>
<dbReference type="SMART" id="SM00360">
    <property type="entry name" value="RRM"/>
    <property type="match status" value="1"/>
</dbReference>
<dbReference type="InterPro" id="IPR000504">
    <property type="entry name" value="RRM_dom"/>
</dbReference>
<dbReference type="PANTHER" id="PTHR48027">
    <property type="entry name" value="HETEROGENEOUS NUCLEAR RIBONUCLEOPROTEIN 87F-RELATED"/>
    <property type="match status" value="1"/>
</dbReference>
<dbReference type="InterPro" id="IPR012677">
    <property type="entry name" value="Nucleotide-bd_a/b_plait_sf"/>
</dbReference>
<dbReference type="Pfam" id="PF00076">
    <property type="entry name" value="RRM_1"/>
    <property type="match status" value="1"/>
</dbReference>
<dbReference type="SMART" id="SM00361">
    <property type="entry name" value="RRM_1"/>
    <property type="match status" value="1"/>
</dbReference>
<dbReference type="InterPro" id="IPR052462">
    <property type="entry name" value="SLIRP/GR-RBP-like"/>
</dbReference>
<evidence type="ECO:0000313" key="4">
    <source>
        <dbReference type="EMBL" id="AWT60883.1"/>
    </source>
</evidence>
<dbReference type="EMBL" id="CP029803">
    <property type="protein sequence ID" value="AWT60883.1"/>
    <property type="molecule type" value="Genomic_DNA"/>
</dbReference>
<name>A0A2Z4AEX1_9BACT</name>
<dbReference type="InterPro" id="IPR035979">
    <property type="entry name" value="RBD_domain_sf"/>
</dbReference>
<evidence type="ECO:0000256" key="1">
    <source>
        <dbReference type="ARBA" id="ARBA00022884"/>
    </source>
</evidence>
<dbReference type="KEGG" id="mtar:DF168_02108"/>
<evidence type="ECO:0000256" key="2">
    <source>
        <dbReference type="SAM" id="MobiDB-lite"/>
    </source>
</evidence>
<dbReference type="GO" id="GO:0003723">
    <property type="term" value="F:RNA binding"/>
    <property type="evidence" value="ECO:0007669"/>
    <property type="project" value="UniProtKB-KW"/>
</dbReference>
<protein>
    <recommendedName>
        <fullName evidence="3">RRM domain-containing protein</fullName>
    </recommendedName>
</protein>
<evidence type="ECO:0000259" key="3">
    <source>
        <dbReference type="PROSITE" id="PS50102"/>
    </source>
</evidence>
<dbReference type="Proteomes" id="UP000247465">
    <property type="component" value="Chromosome"/>
</dbReference>
<dbReference type="Gene3D" id="3.30.70.330">
    <property type="match status" value="1"/>
</dbReference>
<gene>
    <name evidence="4" type="ORF">DF168_02108</name>
</gene>
<accession>A0A2Z4AEX1</accession>
<reference evidence="4 5" key="1">
    <citation type="submission" date="2018-06" db="EMBL/GenBank/DDBJ databases">
        <title>Draft Genome Sequence of a Novel Marine Bacterium Related to the Verrucomicrobia.</title>
        <authorList>
            <person name="Vosseberg J."/>
            <person name="Martijn J."/>
            <person name="Ettema T.J.G."/>
        </authorList>
    </citation>
    <scope>NUCLEOTIDE SEQUENCE [LARGE SCALE GENOMIC DNA]</scope>
    <source>
        <strain evidence="4">TARA_B100001123</strain>
    </source>
</reference>
<dbReference type="CDD" id="cd21608">
    <property type="entry name" value="RRM2_NsCP33_like"/>
    <property type="match status" value="1"/>
</dbReference>
<feature type="compositionally biased region" description="Basic and acidic residues" evidence="2">
    <location>
        <begin position="80"/>
        <end position="90"/>
    </location>
</feature>
<evidence type="ECO:0000313" key="5">
    <source>
        <dbReference type="Proteomes" id="UP000247465"/>
    </source>
</evidence>
<dbReference type="InterPro" id="IPR048289">
    <property type="entry name" value="RRM2_NsCP33-like"/>
</dbReference>
<sequence>MDIYVGNLPYEINEETLREVFGEYGSVERVNVIMDRNTGRAKGFAFITMPDNEQAQNAIKSLDGVTVEGRPMRVNQAQPRENRPPRRDRY</sequence>
<feature type="region of interest" description="Disordered" evidence="2">
    <location>
        <begin position="68"/>
        <end position="90"/>
    </location>
</feature>
<proteinExistence type="predicted"/>